<proteinExistence type="predicted"/>
<comment type="caution">
    <text evidence="1">The sequence shown here is derived from an EMBL/GenBank/DDBJ whole genome shotgun (WGS) entry which is preliminary data.</text>
</comment>
<name>A0A1E8CIT9_9GAMM</name>
<evidence type="ECO:0000313" key="2">
    <source>
        <dbReference type="Proteomes" id="UP000175669"/>
    </source>
</evidence>
<accession>A0A1E8CIT9</accession>
<gene>
    <name evidence="1" type="ORF">PHACT_03655</name>
</gene>
<protein>
    <submittedName>
        <fullName evidence="1">Uncharacterized protein</fullName>
    </submittedName>
</protein>
<organism evidence="1 2">
    <name type="scientific">Pseudohongiella acticola</name>
    <dbReference type="NCBI Taxonomy" id="1524254"/>
    <lineage>
        <taxon>Bacteria</taxon>
        <taxon>Pseudomonadati</taxon>
        <taxon>Pseudomonadota</taxon>
        <taxon>Gammaproteobacteria</taxon>
        <taxon>Pseudomonadales</taxon>
        <taxon>Pseudohongiellaceae</taxon>
        <taxon>Pseudohongiella</taxon>
    </lineage>
</organism>
<keyword evidence="2" id="KW-1185">Reference proteome</keyword>
<dbReference type="AlphaFoldDB" id="A0A1E8CIT9"/>
<sequence length="69" mass="7346">MNNTASIGTVWDRLMSVADNSLSMADNLAQAGGHITAAARIHAHNVEVGAQIKVNIRAQELRLSLPPVE</sequence>
<dbReference type="EMBL" id="MASR01000001">
    <property type="protein sequence ID" value="OFE12343.1"/>
    <property type="molecule type" value="Genomic_DNA"/>
</dbReference>
<dbReference type="RefSeq" id="WP_070115966.1">
    <property type="nucleotide sequence ID" value="NZ_MASR01000001.1"/>
</dbReference>
<reference evidence="2" key="1">
    <citation type="submission" date="2016-07" db="EMBL/GenBank/DDBJ databases">
        <authorList>
            <person name="Florea S."/>
            <person name="Webb J.S."/>
            <person name="Jaromczyk J."/>
            <person name="Schardl C.L."/>
        </authorList>
    </citation>
    <scope>NUCLEOTIDE SEQUENCE [LARGE SCALE GENOMIC DNA]</scope>
    <source>
        <strain evidence="2">KCTC 42131</strain>
    </source>
</reference>
<dbReference type="Proteomes" id="UP000175669">
    <property type="component" value="Unassembled WGS sequence"/>
</dbReference>
<evidence type="ECO:0000313" key="1">
    <source>
        <dbReference type="EMBL" id="OFE12343.1"/>
    </source>
</evidence>